<dbReference type="InterPro" id="IPR043566">
    <property type="entry name" value="Rabphilin/DOC2/Noc2"/>
</dbReference>
<dbReference type="InterPro" id="IPR041282">
    <property type="entry name" value="FYVE_2"/>
</dbReference>
<dbReference type="InterPro" id="IPR010911">
    <property type="entry name" value="Rab_BD"/>
</dbReference>
<protein>
    <recommendedName>
        <fullName evidence="2">RabBD domain-containing protein</fullName>
    </recommendedName>
</protein>
<dbReference type="PANTHER" id="PTHR45729:SF6">
    <property type="entry name" value="RABPHILIN, ISOFORM A"/>
    <property type="match status" value="1"/>
</dbReference>
<accession>A0A0T6BBK0</accession>
<dbReference type="PANTHER" id="PTHR45729">
    <property type="entry name" value="RABPHILIN, ISOFORM A"/>
    <property type="match status" value="1"/>
</dbReference>
<dbReference type="GO" id="GO:0008021">
    <property type="term" value="C:synaptic vesicle"/>
    <property type="evidence" value="ECO:0007669"/>
    <property type="project" value="InterPro"/>
</dbReference>
<dbReference type="InterPro" id="IPR011011">
    <property type="entry name" value="Znf_FYVE_PHD"/>
</dbReference>
<dbReference type="GO" id="GO:0016020">
    <property type="term" value="C:membrane"/>
    <property type="evidence" value="ECO:0007669"/>
    <property type="project" value="InterPro"/>
</dbReference>
<comment type="caution">
    <text evidence="3">The sequence shown here is derived from an EMBL/GenBank/DDBJ whole genome shotgun (WGS) entry which is preliminary data.</text>
</comment>
<dbReference type="PROSITE" id="PS50916">
    <property type="entry name" value="RABBD"/>
    <property type="match status" value="1"/>
</dbReference>
<name>A0A0T6BBK0_9SCAR</name>
<dbReference type="GO" id="GO:0006887">
    <property type="term" value="P:exocytosis"/>
    <property type="evidence" value="ECO:0007669"/>
    <property type="project" value="InterPro"/>
</dbReference>
<evidence type="ECO:0000313" key="4">
    <source>
        <dbReference type="Proteomes" id="UP000051574"/>
    </source>
</evidence>
<dbReference type="EMBL" id="LJIG01002218">
    <property type="protein sequence ID" value="KRT84722.1"/>
    <property type="molecule type" value="Genomic_DNA"/>
</dbReference>
<dbReference type="GO" id="GO:0031267">
    <property type="term" value="F:small GTPase binding"/>
    <property type="evidence" value="ECO:0007669"/>
    <property type="project" value="InterPro"/>
</dbReference>
<evidence type="ECO:0000259" key="2">
    <source>
        <dbReference type="PROSITE" id="PS50916"/>
    </source>
</evidence>
<dbReference type="GO" id="GO:0017158">
    <property type="term" value="P:regulation of calcium ion-dependent exocytosis"/>
    <property type="evidence" value="ECO:0007669"/>
    <property type="project" value="TreeGrafter"/>
</dbReference>
<dbReference type="AlphaFoldDB" id="A0A0T6BBK0"/>
<feature type="non-terminal residue" evidence="3">
    <location>
        <position position="1"/>
    </location>
</feature>
<feature type="domain" description="RabBD" evidence="2">
    <location>
        <begin position="118"/>
        <end position="176"/>
    </location>
</feature>
<dbReference type="GO" id="GO:0006886">
    <property type="term" value="P:intracellular protein transport"/>
    <property type="evidence" value="ECO:0007669"/>
    <property type="project" value="InterPro"/>
</dbReference>
<dbReference type="InterPro" id="IPR013083">
    <property type="entry name" value="Znf_RING/FYVE/PHD"/>
</dbReference>
<dbReference type="Proteomes" id="UP000051574">
    <property type="component" value="Unassembled WGS sequence"/>
</dbReference>
<dbReference type="InterPro" id="IPR030541">
    <property type="entry name" value="FYVE_RBF-1"/>
</dbReference>
<proteinExistence type="predicted"/>
<dbReference type="GO" id="GO:0061669">
    <property type="term" value="P:spontaneous neurotransmitter secretion"/>
    <property type="evidence" value="ECO:0007669"/>
    <property type="project" value="TreeGrafter"/>
</dbReference>
<evidence type="ECO:0000313" key="3">
    <source>
        <dbReference type="EMBL" id="KRT84722.1"/>
    </source>
</evidence>
<sequence>PIPINFNYTYFSSNRHHFVLRNNAKNFDGNVYYNVYATATSSTSRPHSLSYENLITQQSTKIFPQALNEVNCSVTPSQRYALFGVDFPIISKQNYYVYIILSRLKTGWSVKTGSMGYQSTLPPLGADEQAVILDVIRRAEQLDHLEQERVGKLVERLENMRRNALGRNANQCLLCGDGFGMLGAQKCICIDCKRLVCQKCAIDNSPTKTRRYHAYYLAGQNNSKAIPFIFQQLQRQLVMHDLRRNARNLEEIRRLVLQEFT</sequence>
<keyword evidence="1" id="KW-0479">Metal-binding</keyword>
<dbReference type="Pfam" id="PF02318">
    <property type="entry name" value="FYVE_2"/>
    <property type="match status" value="1"/>
</dbReference>
<dbReference type="OrthoDB" id="270970at2759"/>
<evidence type="ECO:0000256" key="1">
    <source>
        <dbReference type="ARBA" id="ARBA00022723"/>
    </source>
</evidence>
<dbReference type="Gene3D" id="3.30.40.10">
    <property type="entry name" value="Zinc/RING finger domain, C3HC4 (zinc finger)"/>
    <property type="match status" value="1"/>
</dbReference>
<dbReference type="GO" id="GO:0046872">
    <property type="term" value="F:metal ion binding"/>
    <property type="evidence" value="ECO:0007669"/>
    <property type="project" value="UniProtKB-KW"/>
</dbReference>
<reference evidence="3 4" key="1">
    <citation type="submission" date="2015-09" db="EMBL/GenBank/DDBJ databases">
        <title>Draft genome of the scarab beetle Oryctes borbonicus.</title>
        <authorList>
            <person name="Meyer J.M."/>
            <person name="Markov G.V."/>
            <person name="Baskaran P."/>
            <person name="Herrmann M."/>
            <person name="Sommer R.J."/>
            <person name="Roedelsperger C."/>
        </authorList>
    </citation>
    <scope>NUCLEOTIDE SEQUENCE [LARGE SCALE GENOMIC DNA]</scope>
    <source>
        <strain evidence="3">OB123</strain>
        <tissue evidence="3">Whole animal</tissue>
    </source>
</reference>
<gene>
    <name evidence="3" type="ORF">AMK59_1673</name>
</gene>
<dbReference type="CDD" id="cd15746">
    <property type="entry name" value="FYVE_RP3A_like"/>
    <property type="match status" value="1"/>
</dbReference>
<keyword evidence="4" id="KW-1185">Reference proteome</keyword>
<organism evidence="3 4">
    <name type="scientific">Oryctes borbonicus</name>
    <dbReference type="NCBI Taxonomy" id="1629725"/>
    <lineage>
        <taxon>Eukaryota</taxon>
        <taxon>Metazoa</taxon>
        <taxon>Ecdysozoa</taxon>
        <taxon>Arthropoda</taxon>
        <taxon>Hexapoda</taxon>
        <taxon>Insecta</taxon>
        <taxon>Pterygota</taxon>
        <taxon>Neoptera</taxon>
        <taxon>Endopterygota</taxon>
        <taxon>Coleoptera</taxon>
        <taxon>Polyphaga</taxon>
        <taxon>Scarabaeiformia</taxon>
        <taxon>Scarabaeidae</taxon>
        <taxon>Dynastinae</taxon>
        <taxon>Oryctes</taxon>
    </lineage>
</organism>
<dbReference type="SUPFAM" id="SSF57903">
    <property type="entry name" value="FYVE/PHD zinc finger"/>
    <property type="match status" value="1"/>
</dbReference>